<dbReference type="InterPro" id="IPR001466">
    <property type="entry name" value="Beta-lactam-related"/>
</dbReference>
<keyword evidence="1" id="KW-0732">Signal</keyword>
<dbReference type="SUPFAM" id="SSF56601">
    <property type="entry name" value="beta-lactamase/transpeptidase-like"/>
    <property type="match status" value="1"/>
</dbReference>
<dbReference type="Pfam" id="PF00144">
    <property type="entry name" value="Beta-lactamase"/>
    <property type="match status" value="1"/>
</dbReference>
<dbReference type="PATRIC" id="fig|645517.4.peg.800"/>
<dbReference type="PROSITE" id="PS51257">
    <property type="entry name" value="PROKAR_LIPOPROTEIN"/>
    <property type="match status" value="1"/>
</dbReference>
<evidence type="ECO:0000256" key="1">
    <source>
        <dbReference type="SAM" id="SignalP"/>
    </source>
</evidence>
<dbReference type="KEGG" id="anh:A6F65_00799"/>
<dbReference type="EC" id="3.1.1.-" evidence="3"/>
<feature type="chain" id="PRO_5008884352" evidence="1">
    <location>
        <begin position="32"/>
        <end position="438"/>
    </location>
</feature>
<dbReference type="Gene3D" id="3.40.710.10">
    <property type="entry name" value="DD-peptidase/beta-lactamase superfamily"/>
    <property type="match status" value="1"/>
</dbReference>
<dbReference type="AlphaFoldDB" id="A0A1C7D6N6"/>
<proteinExistence type="predicted"/>
<dbReference type="OrthoDB" id="9808046at2"/>
<dbReference type="GO" id="GO:0016787">
    <property type="term" value="F:hydrolase activity"/>
    <property type="evidence" value="ECO:0007669"/>
    <property type="project" value="UniProtKB-KW"/>
</dbReference>
<evidence type="ECO:0000259" key="2">
    <source>
        <dbReference type="Pfam" id="PF00144"/>
    </source>
</evidence>
<evidence type="ECO:0000313" key="3">
    <source>
        <dbReference type="EMBL" id="ANU07118.1"/>
    </source>
</evidence>
<accession>A0A1C7D6N6</accession>
<dbReference type="InterPro" id="IPR050789">
    <property type="entry name" value="Diverse_Enzym_Activities"/>
</dbReference>
<dbReference type="Proteomes" id="UP000092698">
    <property type="component" value="Chromosome"/>
</dbReference>
<keyword evidence="3" id="KW-0378">Hydrolase</keyword>
<dbReference type="PANTHER" id="PTHR43283">
    <property type="entry name" value="BETA-LACTAMASE-RELATED"/>
    <property type="match status" value="1"/>
</dbReference>
<dbReference type="InterPro" id="IPR012338">
    <property type="entry name" value="Beta-lactam/transpept-like"/>
</dbReference>
<sequence length="438" mass="47789">MARFWLKAIGSSIGAALLAPMLAGCATPAPAPAPAETPSQSARFQSDCAAISSFLDNAVAQGCTVGASMLVWKDGQEVCFTAAGFAVREREQPFARDTLVQIFSMTKPVTGVALMQLWEQGKFGLDDPLYWHLPEYEGLQVVTGVDEDGQPILRPPSRPPTIRDAMRHTAGFTYVEAGGPAYEVWKQLDPLAFSNTLEEFSLKLAQVPLIADPGTRWSYSAGVDVQARLVEVLSGMPFADYVQQNIFTPLGMQDSGWQRDPADLPRLAQIYVQKGDAFEPDDPKLWLEANFAGARLTMGGSGIVTTVDDYMRFARMLLREGELEGVRILQPGTIRVMATDMLDPRIPADQRGFLPGKGTGGFGINFLVRTAPPQTAGENRGTVGEFFWDGYPSMLFWVDPAQDMAVIFATQKIPFDNALHHDVRDAVYGPDYAGTVPD</sequence>
<dbReference type="EMBL" id="CP016545">
    <property type="protein sequence ID" value="ANU07118.1"/>
    <property type="molecule type" value="Genomic_DNA"/>
</dbReference>
<evidence type="ECO:0000313" key="4">
    <source>
        <dbReference type="Proteomes" id="UP000092698"/>
    </source>
</evidence>
<dbReference type="STRING" id="645517.A6F65_00799"/>
<feature type="domain" description="Beta-lactamase-related" evidence="2">
    <location>
        <begin position="54"/>
        <end position="414"/>
    </location>
</feature>
<dbReference type="PANTHER" id="PTHR43283:SF3">
    <property type="entry name" value="BETA-LACTAMASE FAMILY PROTEIN (AFU_ORTHOLOGUE AFUA_5G07500)"/>
    <property type="match status" value="1"/>
</dbReference>
<keyword evidence="4" id="KW-1185">Reference proteome</keyword>
<protein>
    <submittedName>
        <fullName evidence="3">Esterase EstB</fullName>
        <ecNumber evidence="3">3.1.1.-</ecNumber>
    </submittedName>
</protein>
<feature type="signal peptide" evidence="1">
    <location>
        <begin position="1"/>
        <end position="31"/>
    </location>
</feature>
<name>A0A1C7D6N6_9SPHN</name>
<gene>
    <name evidence="3" type="primary">estB_1</name>
    <name evidence="3" type="ORF">A6F65_00799</name>
</gene>
<reference evidence="3 4" key="1">
    <citation type="submission" date="2016-07" db="EMBL/GenBank/DDBJ databases">
        <title>Complete genome sequence of Altererythrobacter namhicola JCM 16345T, containing esterase-encoding genes.</title>
        <authorList>
            <person name="Cheng H."/>
            <person name="Wu Y.-H."/>
            <person name="Jian S.-L."/>
            <person name="Huo Y.-Y."/>
            <person name="Wang C.-S."/>
            <person name="Xu X.-W."/>
        </authorList>
    </citation>
    <scope>NUCLEOTIDE SEQUENCE [LARGE SCALE GENOMIC DNA]</scope>
    <source>
        <strain evidence="3 4">JCM 16345</strain>
    </source>
</reference>
<organism evidence="3 4">
    <name type="scientific">Paraurantiacibacter namhicola</name>
    <dbReference type="NCBI Taxonomy" id="645517"/>
    <lineage>
        <taxon>Bacteria</taxon>
        <taxon>Pseudomonadati</taxon>
        <taxon>Pseudomonadota</taxon>
        <taxon>Alphaproteobacteria</taxon>
        <taxon>Sphingomonadales</taxon>
        <taxon>Erythrobacteraceae</taxon>
        <taxon>Paraurantiacibacter</taxon>
    </lineage>
</organism>